<feature type="compositionally biased region" description="Low complexity" evidence="1">
    <location>
        <begin position="37"/>
        <end position="51"/>
    </location>
</feature>
<reference evidence="3" key="1">
    <citation type="submission" date="2022-12" db="EMBL/GenBank/DDBJ databases">
        <authorList>
            <person name="Mo P."/>
        </authorList>
    </citation>
    <scope>NUCLEOTIDE SEQUENCE [LARGE SCALE GENOMIC DNA]</scope>
    <source>
        <strain evidence="3">HUAS 3-15</strain>
    </source>
</reference>
<name>A0ABY7Q7G0_9ACTN</name>
<organism evidence="2 3">
    <name type="scientific">Kitasatospora cathayae</name>
    <dbReference type="NCBI Taxonomy" id="3004092"/>
    <lineage>
        <taxon>Bacteria</taxon>
        <taxon>Bacillati</taxon>
        <taxon>Actinomycetota</taxon>
        <taxon>Actinomycetes</taxon>
        <taxon>Kitasatosporales</taxon>
        <taxon>Streptomycetaceae</taxon>
        <taxon>Kitasatospora</taxon>
    </lineage>
</organism>
<accession>A0ABY7Q7G0</accession>
<proteinExistence type="predicted"/>
<gene>
    <name evidence="2" type="ORF">O1G21_24055</name>
</gene>
<evidence type="ECO:0000256" key="1">
    <source>
        <dbReference type="SAM" id="MobiDB-lite"/>
    </source>
</evidence>
<feature type="region of interest" description="Disordered" evidence="1">
    <location>
        <begin position="30"/>
        <end position="51"/>
    </location>
</feature>
<keyword evidence="3" id="KW-1185">Reference proteome</keyword>
<dbReference type="PROSITE" id="PS51257">
    <property type="entry name" value="PROKAR_LIPOPROTEIN"/>
    <property type="match status" value="1"/>
</dbReference>
<evidence type="ECO:0008006" key="4">
    <source>
        <dbReference type="Google" id="ProtNLM"/>
    </source>
</evidence>
<sequence length="317" mass="31236">MGKNRGPVRAVGVGVSVVLLVAGAAACGNDDKKDAKAGSTAAAGAPSAVTTSKGPEAFSAAGYRGLKPLMAKDAALATGALEAAPVSLLDGCTDFVYKGGPAPDKTRMDAEAATEARYKDLNAKADAAQGKAPAPAGALPPGASAKDAAAAAAQAAGSAKQSAADAKLFADATQSIADMWMAREARDKAFLATGRVSFAASGLRELVAPAEAKTAEGIGAGSTVAARATPLGVAAAPVPTATVLVPRPAHGRQMPGRGTGSWHLAHSAYDGGGAACTGGILRRSRSRRIATGECSGEGRLGSRAWANSAAVLPRSSH</sequence>
<dbReference type="RefSeq" id="WP_270146665.1">
    <property type="nucleotide sequence ID" value="NZ_CP115450.1"/>
</dbReference>
<evidence type="ECO:0000313" key="2">
    <source>
        <dbReference type="EMBL" id="WBP88610.1"/>
    </source>
</evidence>
<dbReference type="EMBL" id="CP115450">
    <property type="protein sequence ID" value="WBP88610.1"/>
    <property type="molecule type" value="Genomic_DNA"/>
</dbReference>
<evidence type="ECO:0000313" key="3">
    <source>
        <dbReference type="Proteomes" id="UP001212821"/>
    </source>
</evidence>
<dbReference type="Proteomes" id="UP001212821">
    <property type="component" value="Chromosome"/>
</dbReference>
<protein>
    <recommendedName>
        <fullName evidence="4">Lipoprotein</fullName>
    </recommendedName>
</protein>